<feature type="region of interest" description="Disordered" evidence="1">
    <location>
        <begin position="1"/>
        <end position="47"/>
    </location>
</feature>
<protein>
    <submittedName>
        <fullName evidence="2">Uncharacterized protein</fullName>
    </submittedName>
</protein>
<reference evidence="2 3" key="1">
    <citation type="submission" date="2013-05" db="EMBL/GenBank/DDBJ databases">
        <title>Genome assembly of Chondromyces apiculatus DSM 436.</title>
        <authorList>
            <person name="Sharma G."/>
            <person name="Khatri I."/>
            <person name="Kaur C."/>
            <person name="Mayilraj S."/>
            <person name="Subramanian S."/>
        </authorList>
    </citation>
    <scope>NUCLEOTIDE SEQUENCE [LARGE SCALE GENOMIC DNA]</scope>
    <source>
        <strain evidence="2 3">DSM 436</strain>
    </source>
</reference>
<evidence type="ECO:0000313" key="3">
    <source>
        <dbReference type="Proteomes" id="UP000019678"/>
    </source>
</evidence>
<proteinExistence type="predicted"/>
<dbReference type="STRING" id="1192034.CAP_3354"/>
<sequence length="246" mass="27914">MLGLHYQAHPAAREDALDPVPPRDPLTRSRHPLGRGAGSGLLTRRVSDRVPVPRGHPLWAERLPAAERRSAAEWRSAAERLPAAEWLPAGRPLQPQRRTCSALLDRRCFRPRRCASRSRFSRRAHPGRDALWILLDRRCVCVSGARARTGGHGRAWIHGHGCLTSRRFQGQDSVCALLVEIRIRRLESSRGRHPPARAWYRPRAEPRSRPTVHGLPSRLPYACLLHTWFTQTPLLQSLWKTQCSPS</sequence>
<name>A0A017T908_9BACT</name>
<keyword evidence="3" id="KW-1185">Reference proteome</keyword>
<gene>
    <name evidence="2" type="ORF">CAP_3354</name>
</gene>
<comment type="caution">
    <text evidence="2">The sequence shown here is derived from an EMBL/GenBank/DDBJ whole genome shotgun (WGS) entry which is preliminary data.</text>
</comment>
<dbReference type="Proteomes" id="UP000019678">
    <property type="component" value="Unassembled WGS sequence"/>
</dbReference>
<accession>A0A017T908</accession>
<dbReference type="EMBL" id="ASRX01000024">
    <property type="protein sequence ID" value="EYF05437.1"/>
    <property type="molecule type" value="Genomic_DNA"/>
</dbReference>
<evidence type="ECO:0000256" key="1">
    <source>
        <dbReference type="SAM" id="MobiDB-lite"/>
    </source>
</evidence>
<evidence type="ECO:0000313" key="2">
    <source>
        <dbReference type="EMBL" id="EYF05437.1"/>
    </source>
</evidence>
<organism evidence="2 3">
    <name type="scientific">Chondromyces apiculatus DSM 436</name>
    <dbReference type="NCBI Taxonomy" id="1192034"/>
    <lineage>
        <taxon>Bacteria</taxon>
        <taxon>Pseudomonadati</taxon>
        <taxon>Myxococcota</taxon>
        <taxon>Polyangia</taxon>
        <taxon>Polyangiales</taxon>
        <taxon>Polyangiaceae</taxon>
        <taxon>Chondromyces</taxon>
    </lineage>
</organism>
<dbReference type="AlphaFoldDB" id="A0A017T908"/>